<organism evidence="1 2">
    <name type="scientific">Paenarthrobacter nitroguajacolicus</name>
    <name type="common">Arthrobacter nitroguajacolicus</name>
    <dbReference type="NCBI Taxonomy" id="211146"/>
    <lineage>
        <taxon>Bacteria</taxon>
        <taxon>Bacillati</taxon>
        <taxon>Actinomycetota</taxon>
        <taxon>Actinomycetes</taxon>
        <taxon>Micrococcales</taxon>
        <taxon>Micrococcaceae</taxon>
        <taxon>Paenarthrobacter</taxon>
    </lineage>
</organism>
<evidence type="ECO:0000313" key="1">
    <source>
        <dbReference type="EMBL" id="TVU57869.1"/>
    </source>
</evidence>
<gene>
    <name evidence="1" type="ORF">FQP90_22695</name>
</gene>
<dbReference type="Proteomes" id="UP000316500">
    <property type="component" value="Unassembled WGS sequence"/>
</dbReference>
<proteinExistence type="predicted"/>
<dbReference type="AlphaFoldDB" id="A0A558GLV3"/>
<dbReference type="EMBL" id="VNFK01000033">
    <property type="protein sequence ID" value="TVU57869.1"/>
    <property type="molecule type" value="Genomic_DNA"/>
</dbReference>
<reference evidence="1 2" key="1">
    <citation type="submission" date="2019-07" db="EMBL/GenBank/DDBJ databases">
        <title>Diversity of Bacteria from Kongsfjorden, Arctic.</title>
        <authorList>
            <person name="Yu Y."/>
        </authorList>
    </citation>
    <scope>NUCLEOTIDE SEQUENCE [LARGE SCALE GENOMIC DNA]</scope>
    <source>
        <strain evidence="1 2">SM1928</strain>
    </source>
</reference>
<accession>A0A558GLV3</accession>
<comment type="caution">
    <text evidence="1">The sequence shown here is derived from an EMBL/GenBank/DDBJ whole genome shotgun (WGS) entry which is preliminary data.</text>
</comment>
<sequence>MTIGSAKGDQVSVSASAGGHVSLTEAGDVSSSEIAVAPSTSFVFAAKEGTSGAGFAVLKDASAARSFGFDIEVNGAPAQLSVGSTGSVVVMDATGRVVNYVETPWARDANGNDVATSYSVEGGRLIQNVSPSATSVYPIVADPQFGWNGPFPVVRFNKAETSTARVTAGVLSVCGKIAAGLPIGYAACAISAVQVAAQAAVANARGECVLLAPAPIGVMAFRYTGGYCQ</sequence>
<evidence type="ECO:0000313" key="2">
    <source>
        <dbReference type="Proteomes" id="UP000316500"/>
    </source>
</evidence>
<name>A0A558GLV3_PAENT</name>
<protein>
    <submittedName>
        <fullName evidence="1">Uncharacterized protein</fullName>
    </submittedName>
</protein>